<dbReference type="InterPro" id="IPR011527">
    <property type="entry name" value="ABC1_TM_dom"/>
</dbReference>
<evidence type="ECO:0000256" key="1">
    <source>
        <dbReference type="ARBA" id="ARBA00022692"/>
    </source>
</evidence>
<evidence type="ECO:0000256" key="3">
    <source>
        <dbReference type="ARBA" id="ARBA00023136"/>
    </source>
</evidence>
<reference evidence="7 8" key="1">
    <citation type="journal article" date="2025" name="Microbiol. Resour. Announc.">
        <title>Draft genome sequences for Neonectria magnoliae and Neonectria punicea, canker pathogens of Liriodendron tulipifera and Acer saccharum in West Virginia.</title>
        <authorList>
            <person name="Petronek H.M."/>
            <person name="Kasson M.T."/>
            <person name="Metheny A.M."/>
            <person name="Stauder C.M."/>
            <person name="Lovett B."/>
            <person name="Lynch S.C."/>
            <person name="Garnas J.R."/>
            <person name="Kasson L.R."/>
            <person name="Stajich J.E."/>
        </authorList>
    </citation>
    <scope>NUCLEOTIDE SEQUENCE [LARGE SCALE GENOMIC DNA]</scope>
    <source>
        <strain evidence="7 8">NRRL 64651</strain>
    </source>
</reference>
<feature type="region of interest" description="Disordered" evidence="4">
    <location>
        <begin position="1"/>
        <end position="35"/>
    </location>
</feature>
<organism evidence="7 8">
    <name type="scientific">Neonectria magnoliae</name>
    <dbReference type="NCBI Taxonomy" id="2732573"/>
    <lineage>
        <taxon>Eukaryota</taxon>
        <taxon>Fungi</taxon>
        <taxon>Dikarya</taxon>
        <taxon>Ascomycota</taxon>
        <taxon>Pezizomycotina</taxon>
        <taxon>Sordariomycetes</taxon>
        <taxon>Hypocreomycetidae</taxon>
        <taxon>Hypocreales</taxon>
        <taxon>Nectriaceae</taxon>
        <taxon>Neonectria</taxon>
    </lineage>
</organism>
<dbReference type="Proteomes" id="UP001498421">
    <property type="component" value="Unassembled WGS sequence"/>
</dbReference>
<evidence type="ECO:0000256" key="4">
    <source>
        <dbReference type="SAM" id="MobiDB-lite"/>
    </source>
</evidence>
<evidence type="ECO:0000256" key="2">
    <source>
        <dbReference type="ARBA" id="ARBA00022989"/>
    </source>
</evidence>
<proteinExistence type="predicted"/>
<dbReference type="SUPFAM" id="SSF90123">
    <property type="entry name" value="ABC transporter transmembrane region"/>
    <property type="match status" value="1"/>
</dbReference>
<gene>
    <name evidence="7" type="ORF">QQZ08_002964</name>
</gene>
<dbReference type="Gene3D" id="1.20.1560.10">
    <property type="entry name" value="ABC transporter type 1, transmembrane domain"/>
    <property type="match status" value="1"/>
</dbReference>
<feature type="domain" description="ABC transmembrane type-1" evidence="6">
    <location>
        <begin position="57"/>
        <end position="143"/>
    </location>
</feature>
<comment type="caution">
    <text evidence="7">The sequence shown here is derived from an EMBL/GenBank/DDBJ whole genome shotgun (WGS) entry which is preliminary data.</text>
</comment>
<evidence type="ECO:0000256" key="5">
    <source>
        <dbReference type="SAM" id="Phobius"/>
    </source>
</evidence>
<evidence type="ECO:0000313" key="8">
    <source>
        <dbReference type="Proteomes" id="UP001498421"/>
    </source>
</evidence>
<dbReference type="Pfam" id="PF00664">
    <property type="entry name" value="ABC_membrane"/>
    <property type="match status" value="1"/>
</dbReference>
<keyword evidence="1 5" id="KW-0812">Transmembrane</keyword>
<feature type="transmembrane region" description="Helical" evidence="5">
    <location>
        <begin position="106"/>
        <end position="130"/>
    </location>
</feature>
<dbReference type="EMBL" id="JAZAVK010000019">
    <property type="protein sequence ID" value="KAK7430445.1"/>
    <property type="molecule type" value="Genomic_DNA"/>
</dbReference>
<dbReference type="InterPro" id="IPR036640">
    <property type="entry name" value="ABC1_TM_sf"/>
</dbReference>
<dbReference type="PROSITE" id="PS50929">
    <property type="entry name" value="ABC_TM1F"/>
    <property type="match status" value="1"/>
</dbReference>
<feature type="transmembrane region" description="Helical" evidence="5">
    <location>
        <begin position="50"/>
        <end position="76"/>
    </location>
</feature>
<keyword evidence="2 5" id="KW-1133">Transmembrane helix</keyword>
<protein>
    <recommendedName>
        <fullName evidence="6">ABC transmembrane type-1 domain-containing protein</fullName>
    </recommendedName>
</protein>
<keyword evidence="8" id="KW-1185">Reference proteome</keyword>
<evidence type="ECO:0000313" key="7">
    <source>
        <dbReference type="EMBL" id="KAK7430445.1"/>
    </source>
</evidence>
<sequence>MEQESTHKQRTETAGDGDGDIILIPPSEATPSDEPSGNDFFRVFTYNDTIGWISTSIALICMVASGVLLPLMNLVFGKFVTVFNDFNTGAKTLEEFRKDINHYTLFFVYLFIAKLVLVYIWTTVSSINAIRITRSLRIDLLKRSDKKLDASTPQSLVQCPQV</sequence>
<accession>A0ABR1IBQ9</accession>
<evidence type="ECO:0000259" key="6">
    <source>
        <dbReference type="PROSITE" id="PS50929"/>
    </source>
</evidence>
<feature type="compositionally biased region" description="Basic and acidic residues" evidence="4">
    <location>
        <begin position="1"/>
        <end position="13"/>
    </location>
</feature>
<name>A0ABR1IBQ9_9HYPO</name>
<keyword evidence="3 5" id="KW-0472">Membrane</keyword>